<dbReference type="Pfam" id="PF14223">
    <property type="entry name" value="Retrotran_gag_2"/>
    <property type="match status" value="1"/>
</dbReference>
<dbReference type="EMBL" id="BMAV01002430">
    <property type="protein sequence ID" value="GFY41312.1"/>
    <property type="molecule type" value="Genomic_DNA"/>
</dbReference>
<accession>A0A8X7BST6</accession>
<gene>
    <name evidence="1" type="primary">POLX_201</name>
    <name evidence="1" type="ORF">TNIN_214361</name>
</gene>
<name>A0A8X7BST6_9ARAC</name>
<reference evidence="1" key="1">
    <citation type="submission" date="2020-08" db="EMBL/GenBank/DDBJ databases">
        <title>Multicomponent nature underlies the extraordinary mechanical properties of spider dragline silk.</title>
        <authorList>
            <person name="Kono N."/>
            <person name="Nakamura H."/>
            <person name="Mori M."/>
            <person name="Yoshida Y."/>
            <person name="Ohtoshi R."/>
            <person name="Malay A.D."/>
            <person name="Moran D.A.P."/>
            <person name="Tomita M."/>
            <person name="Numata K."/>
            <person name="Arakawa K."/>
        </authorList>
    </citation>
    <scope>NUCLEOTIDE SEQUENCE</scope>
</reference>
<comment type="caution">
    <text evidence="1">The sequence shown here is derived from an EMBL/GenBank/DDBJ whole genome shotgun (WGS) entry which is preliminary data.</text>
</comment>
<dbReference type="Proteomes" id="UP000886998">
    <property type="component" value="Unassembled WGS sequence"/>
</dbReference>
<dbReference type="OrthoDB" id="6431894at2759"/>
<keyword evidence="2" id="KW-1185">Reference proteome</keyword>
<evidence type="ECO:0000313" key="2">
    <source>
        <dbReference type="Proteomes" id="UP000886998"/>
    </source>
</evidence>
<organism evidence="1 2">
    <name type="scientific">Trichonephila inaurata madagascariensis</name>
    <dbReference type="NCBI Taxonomy" id="2747483"/>
    <lineage>
        <taxon>Eukaryota</taxon>
        <taxon>Metazoa</taxon>
        <taxon>Ecdysozoa</taxon>
        <taxon>Arthropoda</taxon>
        <taxon>Chelicerata</taxon>
        <taxon>Arachnida</taxon>
        <taxon>Araneae</taxon>
        <taxon>Araneomorphae</taxon>
        <taxon>Entelegynae</taxon>
        <taxon>Araneoidea</taxon>
        <taxon>Nephilidae</taxon>
        <taxon>Trichonephila</taxon>
        <taxon>Trichonephila inaurata</taxon>
    </lineage>
</organism>
<evidence type="ECO:0000313" key="1">
    <source>
        <dbReference type="EMBL" id="GFY41312.1"/>
    </source>
</evidence>
<dbReference type="AlphaFoldDB" id="A0A8X7BST6"/>
<proteinExistence type="predicted"/>
<sequence length="189" mass="21686">MKNAVSGRMKTDLPSLYDKLEGKLQSLRSLGRTQKYGYFLTPLDESCLPEKVLAVSGKENNLISDTSDPTVAWKKLLNYFQSNTRARVIGPRWSLDHWSLDEFFNCQILEGEEIGLYAALLRSIVAQLKDAEYPLEDIYQAFQLIRYLPESYEGIKQSIYRGMIRTLNSNKSYQNSSLRKVDLSSVEKI</sequence>
<protein>
    <submittedName>
        <fullName evidence="1">Retrovirus-related Pol polyprotein from transposon TNT 1-94</fullName>
    </submittedName>
</protein>